<dbReference type="Proteomes" id="UP000053317">
    <property type="component" value="Unassembled WGS sequence"/>
</dbReference>
<dbReference type="InterPro" id="IPR011251">
    <property type="entry name" value="Luciferase-like_dom"/>
</dbReference>
<evidence type="ECO:0000313" key="9">
    <source>
        <dbReference type="Proteomes" id="UP000053317"/>
    </source>
</evidence>
<organism evidence="8 9">
    <name type="scientific">Phaeomoniella chlamydospora</name>
    <name type="common">Phaeoacremonium chlamydosporum</name>
    <dbReference type="NCBI Taxonomy" id="158046"/>
    <lineage>
        <taxon>Eukaryota</taxon>
        <taxon>Fungi</taxon>
        <taxon>Dikarya</taxon>
        <taxon>Ascomycota</taxon>
        <taxon>Pezizomycotina</taxon>
        <taxon>Eurotiomycetes</taxon>
        <taxon>Chaetothyriomycetidae</taxon>
        <taxon>Phaeomoniellales</taxon>
        <taxon>Phaeomoniellaceae</taxon>
        <taxon>Phaeomoniella</taxon>
    </lineage>
</organism>
<comment type="caution">
    <text evidence="8">The sequence shown here is derived from an EMBL/GenBank/DDBJ whole genome shotgun (WGS) entry which is preliminary data.</text>
</comment>
<keyword evidence="1" id="KW-0285">Flavoprotein</keyword>
<evidence type="ECO:0000256" key="4">
    <source>
        <dbReference type="ARBA" id="ARBA00023002"/>
    </source>
</evidence>
<keyword evidence="9" id="KW-1185">Reference proteome</keyword>
<feature type="compositionally biased region" description="Basic and acidic residues" evidence="6">
    <location>
        <begin position="384"/>
        <end position="395"/>
    </location>
</feature>
<dbReference type="GO" id="GO:0006212">
    <property type="term" value="P:uracil catabolic process"/>
    <property type="evidence" value="ECO:0007669"/>
    <property type="project" value="InterPro"/>
</dbReference>
<protein>
    <submittedName>
        <fullName evidence="8">Putative methanesulfonate monooxygenase</fullName>
    </submittedName>
</protein>
<evidence type="ECO:0000256" key="1">
    <source>
        <dbReference type="ARBA" id="ARBA00022630"/>
    </source>
</evidence>
<accession>A0A0G2H9J7</accession>
<sequence>MVQHLDIGVFIPIGNDGWLISTTAPRYMPSFELNKSIVQKAESYGFDFALSMIKLRGFGGVTEHWDHNLESFTLMAGLAAVTSKIKLFASTAILTLPPALCARMASTIDSIAPGRFGVNIVTGWQAAEYEQMSVWPGNAYFGYRYDYAQEYVQVMKDLWENGRSDFKGKYFTMNDCKLSPRPAEDKGVKIIAAGQSARGIKFASEFADYNFTSGKGINTPTAFAEANQRLVDAAKETGRDVGAMVLLMLILAPTDALAHSKWQHYCTGIDNAALTWVHSQATSDTHADQNSTVKKLVSSTGHKVNMNQGTLIGSYESVAEMLDQIAEVDGVKGVMLTFDDFEEGVDAFGREVLPRLKCRDIVVEKKKKRKRGEDGEEAEAGEEEKEKEKEEHRNGVEGIGELGNGYKKVREA</sequence>
<keyword evidence="4" id="KW-0560">Oxidoreductase</keyword>
<dbReference type="NCBIfam" id="TIGR03612">
    <property type="entry name" value="RutA"/>
    <property type="match status" value="1"/>
</dbReference>
<evidence type="ECO:0000313" key="8">
    <source>
        <dbReference type="EMBL" id="KKY25280.1"/>
    </source>
</evidence>
<dbReference type="PANTHER" id="PTHR42847">
    <property type="entry name" value="ALKANESULFONATE MONOOXYGENASE"/>
    <property type="match status" value="1"/>
</dbReference>
<dbReference type="HAMAP" id="MF_01699">
    <property type="entry name" value="RutA"/>
    <property type="match status" value="1"/>
</dbReference>
<dbReference type="AlphaFoldDB" id="A0A0G2H9J7"/>
<keyword evidence="2" id="KW-0288">FMN</keyword>
<evidence type="ECO:0000256" key="6">
    <source>
        <dbReference type="SAM" id="MobiDB-lite"/>
    </source>
</evidence>
<dbReference type="InterPro" id="IPR036661">
    <property type="entry name" value="Luciferase-like_sf"/>
</dbReference>
<feature type="compositionally biased region" description="Acidic residues" evidence="6">
    <location>
        <begin position="374"/>
        <end position="383"/>
    </location>
</feature>
<dbReference type="OrthoDB" id="2558704at2759"/>
<dbReference type="CDD" id="cd01094">
    <property type="entry name" value="Alkanesulfonate_monoxygenase"/>
    <property type="match status" value="1"/>
</dbReference>
<dbReference type="InterPro" id="IPR019914">
    <property type="entry name" value="Pyrimidine_monooxygenase_RutA"/>
</dbReference>
<evidence type="ECO:0000256" key="5">
    <source>
        <dbReference type="ARBA" id="ARBA00023033"/>
    </source>
</evidence>
<evidence type="ECO:0000256" key="2">
    <source>
        <dbReference type="ARBA" id="ARBA00022643"/>
    </source>
</evidence>
<dbReference type="SUPFAM" id="SSF51679">
    <property type="entry name" value="Bacterial luciferase-like"/>
    <property type="match status" value="1"/>
</dbReference>
<keyword evidence="5 8" id="KW-0503">Monooxygenase</keyword>
<keyword evidence="3" id="KW-0521">NADP</keyword>
<evidence type="ECO:0000256" key="3">
    <source>
        <dbReference type="ARBA" id="ARBA00022857"/>
    </source>
</evidence>
<dbReference type="Gene3D" id="3.20.20.30">
    <property type="entry name" value="Luciferase-like domain"/>
    <property type="match status" value="1"/>
</dbReference>
<feature type="region of interest" description="Disordered" evidence="6">
    <location>
        <begin position="366"/>
        <end position="412"/>
    </location>
</feature>
<evidence type="ECO:0000259" key="7">
    <source>
        <dbReference type="Pfam" id="PF00296"/>
    </source>
</evidence>
<reference evidence="8 9" key="1">
    <citation type="submission" date="2015-05" db="EMBL/GenBank/DDBJ databases">
        <title>Distinctive expansion of gene families associated with plant cell wall degradation and secondary metabolism in the genomes of grapevine trunk pathogens.</title>
        <authorList>
            <person name="Lawrence D.P."/>
            <person name="Travadon R."/>
            <person name="Rolshausen P.E."/>
            <person name="Baumgartner K."/>
        </authorList>
    </citation>
    <scope>NUCLEOTIDE SEQUENCE [LARGE SCALE GENOMIC DNA]</scope>
    <source>
        <strain evidence="8">UCRPC4</strain>
    </source>
</reference>
<reference evidence="8 9" key="2">
    <citation type="submission" date="2015-05" db="EMBL/GenBank/DDBJ databases">
        <authorList>
            <person name="Morales-Cruz A."/>
            <person name="Amrine K.C."/>
            <person name="Cantu D."/>
        </authorList>
    </citation>
    <scope>NUCLEOTIDE SEQUENCE [LARGE SCALE GENOMIC DNA]</scope>
    <source>
        <strain evidence="8">UCRPC4</strain>
    </source>
</reference>
<dbReference type="GO" id="GO:0046306">
    <property type="term" value="P:alkanesulfonate catabolic process"/>
    <property type="evidence" value="ECO:0007669"/>
    <property type="project" value="TreeGrafter"/>
</dbReference>
<dbReference type="EMBL" id="LCWF01000045">
    <property type="protein sequence ID" value="KKY25280.1"/>
    <property type="molecule type" value="Genomic_DNA"/>
</dbReference>
<dbReference type="InterPro" id="IPR050172">
    <property type="entry name" value="SsuD_RutA_monooxygenase"/>
</dbReference>
<name>A0A0G2H9J7_PHACM</name>
<dbReference type="GO" id="GO:0008726">
    <property type="term" value="F:alkanesulfonate monooxygenase activity"/>
    <property type="evidence" value="ECO:0007669"/>
    <property type="project" value="TreeGrafter"/>
</dbReference>
<gene>
    <name evidence="8" type="ORF">UCRPC4_g01919</name>
</gene>
<dbReference type="Pfam" id="PF00296">
    <property type="entry name" value="Bac_luciferase"/>
    <property type="match status" value="1"/>
</dbReference>
<dbReference type="PANTHER" id="PTHR42847:SF4">
    <property type="entry name" value="ALKANESULFONATE MONOOXYGENASE-RELATED"/>
    <property type="match status" value="1"/>
</dbReference>
<proteinExistence type="inferred from homology"/>
<feature type="domain" description="Luciferase-like" evidence="7">
    <location>
        <begin position="6"/>
        <end position="327"/>
    </location>
</feature>